<evidence type="ECO:0000256" key="1">
    <source>
        <dbReference type="ARBA" id="ARBA00022723"/>
    </source>
</evidence>
<dbReference type="SUPFAM" id="SSF63411">
    <property type="entry name" value="LuxS/MPP-like metallohydrolase"/>
    <property type="match status" value="3"/>
</dbReference>
<dbReference type="GO" id="GO:0046872">
    <property type="term" value="F:metal ion binding"/>
    <property type="evidence" value="ECO:0007669"/>
    <property type="project" value="UniProtKB-KW"/>
</dbReference>
<evidence type="ECO:0008006" key="6">
    <source>
        <dbReference type="Google" id="ProtNLM"/>
    </source>
</evidence>
<dbReference type="Gene3D" id="3.30.830.10">
    <property type="entry name" value="Metalloenzyme, LuxS/M16 peptidase-like"/>
    <property type="match status" value="3"/>
</dbReference>
<reference evidence="4" key="1">
    <citation type="journal article" date="2023" name="Insect Mol. Biol.">
        <title>Genome sequencing provides insights into the evolution of gene families encoding plant cell wall-degrading enzymes in longhorned beetles.</title>
        <authorList>
            <person name="Shin N.R."/>
            <person name="Okamura Y."/>
            <person name="Kirsch R."/>
            <person name="Pauchet Y."/>
        </authorList>
    </citation>
    <scope>NUCLEOTIDE SEQUENCE</scope>
    <source>
        <strain evidence="4">AMC_N1</strain>
    </source>
</reference>
<dbReference type="InterPro" id="IPR011249">
    <property type="entry name" value="Metalloenz_LuxS/M16"/>
</dbReference>
<dbReference type="Pfam" id="PF16187">
    <property type="entry name" value="Peptidase_M16_M"/>
    <property type="match status" value="1"/>
</dbReference>
<evidence type="ECO:0000259" key="2">
    <source>
        <dbReference type="Pfam" id="PF16187"/>
    </source>
</evidence>
<organism evidence="4 5">
    <name type="scientific">Aromia moschata</name>
    <dbReference type="NCBI Taxonomy" id="1265417"/>
    <lineage>
        <taxon>Eukaryota</taxon>
        <taxon>Metazoa</taxon>
        <taxon>Ecdysozoa</taxon>
        <taxon>Arthropoda</taxon>
        <taxon>Hexapoda</taxon>
        <taxon>Insecta</taxon>
        <taxon>Pterygota</taxon>
        <taxon>Neoptera</taxon>
        <taxon>Endopterygota</taxon>
        <taxon>Coleoptera</taxon>
        <taxon>Polyphaga</taxon>
        <taxon>Cucujiformia</taxon>
        <taxon>Chrysomeloidea</taxon>
        <taxon>Cerambycidae</taxon>
        <taxon>Cerambycinae</taxon>
        <taxon>Callichromatini</taxon>
        <taxon>Aromia</taxon>
    </lineage>
</organism>
<gene>
    <name evidence="4" type="ORF">NQ318_008113</name>
</gene>
<name>A0AAV8YPC8_9CUCU</name>
<proteinExistence type="predicted"/>
<keyword evidence="5" id="KW-1185">Reference proteome</keyword>
<dbReference type="InterPro" id="IPR054734">
    <property type="entry name" value="PqqF-like_C_4"/>
</dbReference>
<evidence type="ECO:0000259" key="3">
    <source>
        <dbReference type="Pfam" id="PF22456"/>
    </source>
</evidence>
<dbReference type="EMBL" id="JAPWTK010000064">
    <property type="protein sequence ID" value="KAJ8952796.1"/>
    <property type="molecule type" value="Genomic_DNA"/>
</dbReference>
<sequence>GVVKLSTHVDTCIVCVLVFRNFAQVQRPGKPCEVVRDCGTVGSAAIKMITSLLRPEILNILVLSKTLPNGLKYDKVEKWFGTEYTDMEIPEVWMKRWQSVSPYPDLDLPPPNPYLTTDFSILSDSKNHLDYPEKLIDTPFLEMWYRKDQKFKLPLAYYYFYLISPMALESASSPVMLDMLINLLVVSMSEELYPATSADLSYSFITHDKGLIIKVNGYNEKLPLVIDVISKYLLTLNDRITENMFEAVKDKVVKSYYNKLLKPSTLAKDIRLNLLVTSYWTPVEKYSALVGITFDQLKRYYQQFIKSLYVKALVQGNVSSEISSKTVNKFIESLSFAQLPDNSYPKFRVAQIPKGQKCCRVEGFNKNDSNSLITNYYQSGPFSIRNSVIIEIIMLIIEEPLFDILRTKEQLGYHVYCSIRDTFGILGYTVTVNTQVTKYKSAYIDERIEEFLKHTQQLLADLTDEELDQTKGDLIKTKQCSDVHLKEEVDRNWAEISSDDYLFDRLKQEIECINDIKIEEIREWWNKHNIFGSQENFRKLSIQVINNIFRQYVPKIIILISSGIN</sequence>
<feature type="domain" description="Coenzyme PQQ synthesis protein F-like C-terminal lobe" evidence="3">
    <location>
        <begin position="396"/>
        <end position="493"/>
    </location>
</feature>
<comment type="caution">
    <text evidence="4">The sequence shown here is derived from an EMBL/GenBank/DDBJ whole genome shotgun (WGS) entry which is preliminary data.</text>
</comment>
<dbReference type="Proteomes" id="UP001162162">
    <property type="component" value="Unassembled WGS sequence"/>
</dbReference>
<dbReference type="PANTHER" id="PTHR43690">
    <property type="entry name" value="NARDILYSIN"/>
    <property type="match status" value="1"/>
</dbReference>
<protein>
    <recommendedName>
        <fullName evidence="6">Nardilysin</fullName>
    </recommendedName>
</protein>
<feature type="domain" description="Peptidase M16 middle/third" evidence="2">
    <location>
        <begin position="44"/>
        <end position="288"/>
    </location>
</feature>
<keyword evidence="1" id="KW-0479">Metal-binding</keyword>
<evidence type="ECO:0000313" key="5">
    <source>
        <dbReference type="Proteomes" id="UP001162162"/>
    </source>
</evidence>
<dbReference type="AlphaFoldDB" id="A0AAV8YPC8"/>
<accession>A0AAV8YPC8</accession>
<feature type="non-terminal residue" evidence="4">
    <location>
        <position position="1"/>
    </location>
</feature>
<dbReference type="PANTHER" id="PTHR43690:SF18">
    <property type="entry name" value="INSULIN-DEGRADING ENZYME-RELATED"/>
    <property type="match status" value="1"/>
</dbReference>
<dbReference type="Pfam" id="PF22456">
    <property type="entry name" value="PqqF-like_C_4"/>
    <property type="match status" value="1"/>
</dbReference>
<evidence type="ECO:0000313" key="4">
    <source>
        <dbReference type="EMBL" id="KAJ8952796.1"/>
    </source>
</evidence>
<dbReference type="InterPro" id="IPR032632">
    <property type="entry name" value="Peptidase_M16_M"/>
</dbReference>
<dbReference type="InterPro" id="IPR050626">
    <property type="entry name" value="Peptidase_M16"/>
</dbReference>